<dbReference type="Pfam" id="PF12835">
    <property type="entry name" value="Integrase_1"/>
    <property type="match status" value="1"/>
</dbReference>
<keyword evidence="3" id="KW-0233">DNA recombination</keyword>
<gene>
    <name evidence="6" type="ORF">ACBP88_16215</name>
</gene>
<organism evidence="6 7">
    <name type="scientific">Comamonas jiangduensis</name>
    <dbReference type="NCBI Taxonomy" id="1194168"/>
    <lineage>
        <taxon>Bacteria</taxon>
        <taxon>Pseudomonadati</taxon>
        <taxon>Pseudomonadota</taxon>
        <taxon>Betaproteobacteria</taxon>
        <taxon>Burkholderiales</taxon>
        <taxon>Comamonadaceae</taxon>
        <taxon>Comamonas</taxon>
    </lineage>
</organism>
<keyword evidence="1" id="KW-0229">DNA integration</keyword>
<proteinExistence type="predicted"/>
<keyword evidence="7" id="KW-1185">Reference proteome</keyword>
<dbReference type="Proteomes" id="UP001567350">
    <property type="component" value="Unassembled WGS sequence"/>
</dbReference>
<name>A0ABV4IJL7_9BURK</name>
<dbReference type="InterPro" id="IPR004107">
    <property type="entry name" value="Integrase_SAM-like_N"/>
</dbReference>
<dbReference type="InterPro" id="IPR011010">
    <property type="entry name" value="DNA_brk_join_enz"/>
</dbReference>
<sequence length="307" mass="33230">MTSKNYGLGYREMGRAGQIALERACAAKSISFATAAKYGHDWKLFCAWAKERGAKQMERITPDMVRQYGRDLASKADDSILKPSTAQDRVTAVNRVMQFAGSGWTSISSTKDCGISERSHVRVGAPAALDRSVYQARLASVNAAASPRGVAICELARNLGLRSKEASLFDANAGLKEARERGCISISDGTKGGRGRELPITSEAQIRTLELAAQAQGSARAVMPADQNWKQWRQGELRTVREAMGGLHELRSAYACERYAEITGHAAPCTGGQILDRDVDRGARLVISQELGHGRIDVAAEYLGGRK</sequence>
<dbReference type="Gene3D" id="1.10.443.10">
    <property type="entry name" value="Intergrase catalytic core"/>
    <property type="match status" value="1"/>
</dbReference>
<evidence type="ECO:0000256" key="3">
    <source>
        <dbReference type="ARBA" id="ARBA00023172"/>
    </source>
</evidence>
<dbReference type="Gene3D" id="1.10.150.130">
    <property type="match status" value="1"/>
</dbReference>
<reference evidence="6 7" key="1">
    <citation type="submission" date="2024-08" db="EMBL/GenBank/DDBJ databases">
        <authorList>
            <person name="Feng Z."/>
            <person name="Ronholm J."/>
        </authorList>
    </citation>
    <scope>NUCLEOTIDE SEQUENCE [LARGE SCALE GENOMIC DNA]</scope>
    <source>
        <strain evidence="6 7">4-AB0-8</strain>
    </source>
</reference>
<keyword evidence="2 4" id="KW-0238">DNA-binding</keyword>
<dbReference type="RefSeq" id="WP_370894171.1">
    <property type="nucleotide sequence ID" value="NZ_JBGJLR010000027.1"/>
</dbReference>
<evidence type="ECO:0000256" key="1">
    <source>
        <dbReference type="ARBA" id="ARBA00022908"/>
    </source>
</evidence>
<dbReference type="InterPro" id="IPR013762">
    <property type="entry name" value="Integrase-like_cat_sf"/>
</dbReference>
<dbReference type="Pfam" id="PF02899">
    <property type="entry name" value="Phage_int_SAM_1"/>
    <property type="match status" value="1"/>
</dbReference>
<dbReference type="EMBL" id="JBGJLR010000027">
    <property type="protein sequence ID" value="MEZ2740965.1"/>
    <property type="molecule type" value="Genomic_DNA"/>
</dbReference>
<protein>
    <submittedName>
        <fullName evidence="6">Integrase domain-containing protein</fullName>
    </submittedName>
</protein>
<evidence type="ECO:0000313" key="6">
    <source>
        <dbReference type="EMBL" id="MEZ2740965.1"/>
    </source>
</evidence>
<accession>A0ABV4IJL7</accession>
<dbReference type="InterPro" id="IPR044068">
    <property type="entry name" value="CB"/>
</dbReference>
<dbReference type="SUPFAM" id="SSF56349">
    <property type="entry name" value="DNA breaking-rejoining enzymes"/>
    <property type="match status" value="1"/>
</dbReference>
<evidence type="ECO:0000256" key="4">
    <source>
        <dbReference type="PROSITE-ProRule" id="PRU01248"/>
    </source>
</evidence>
<comment type="caution">
    <text evidence="6">The sequence shown here is derived from an EMBL/GenBank/DDBJ whole genome shotgun (WGS) entry which is preliminary data.</text>
</comment>
<dbReference type="InterPro" id="IPR024456">
    <property type="entry name" value="Integrase_catalytic_putative"/>
</dbReference>
<evidence type="ECO:0000313" key="7">
    <source>
        <dbReference type="Proteomes" id="UP001567350"/>
    </source>
</evidence>
<evidence type="ECO:0000259" key="5">
    <source>
        <dbReference type="PROSITE" id="PS51900"/>
    </source>
</evidence>
<dbReference type="PROSITE" id="PS51900">
    <property type="entry name" value="CB"/>
    <property type="match status" value="1"/>
</dbReference>
<dbReference type="InterPro" id="IPR010998">
    <property type="entry name" value="Integrase_recombinase_N"/>
</dbReference>
<evidence type="ECO:0000256" key="2">
    <source>
        <dbReference type="ARBA" id="ARBA00023125"/>
    </source>
</evidence>
<feature type="domain" description="Core-binding (CB)" evidence="5">
    <location>
        <begin position="11"/>
        <end position="101"/>
    </location>
</feature>